<evidence type="ECO:0000256" key="1">
    <source>
        <dbReference type="SAM" id="Coils"/>
    </source>
</evidence>
<dbReference type="Pfam" id="PF01451">
    <property type="entry name" value="LMWPc"/>
    <property type="match status" value="1"/>
</dbReference>
<evidence type="ECO:0000259" key="2">
    <source>
        <dbReference type="SMART" id="SM00226"/>
    </source>
</evidence>
<dbReference type="Proteomes" id="UP000831880">
    <property type="component" value="Chromosome"/>
</dbReference>
<feature type="coiled-coil region" evidence="1">
    <location>
        <begin position="128"/>
        <end position="182"/>
    </location>
</feature>
<proteinExistence type="predicted"/>
<name>A0ABY4H5R8_9BACI</name>
<evidence type="ECO:0000313" key="4">
    <source>
        <dbReference type="Proteomes" id="UP000831880"/>
    </source>
</evidence>
<gene>
    <name evidence="3" type="ORF">MUO14_08570</name>
</gene>
<protein>
    <submittedName>
        <fullName evidence="3">Low molecular weight protein arginine phosphatase</fullName>
    </submittedName>
</protein>
<keyword evidence="1" id="KW-0175">Coiled coil</keyword>
<dbReference type="Gene3D" id="3.40.50.2300">
    <property type="match status" value="1"/>
</dbReference>
<dbReference type="SMART" id="SM00226">
    <property type="entry name" value="LMWPc"/>
    <property type="match status" value="1"/>
</dbReference>
<accession>A0ABY4H5R8</accession>
<sequence>MAEALLKFKNNDIDVRSAGIFAGDGQPLSEGTDHVLSEMGLSFNHSSTSVNEDLLKWADVVLTMTDKHKQTLALQYPEEQTKFYTLKEYVLIDEEHWQQLKNLYTSFEEKRIFHLSNMEEDLTEAEVEKRLRKELSNEIKVIQQLEAEIPSLNITDPYGKSVQVYRETRDELNEHIDLLLKKLSNKNN</sequence>
<dbReference type="SUPFAM" id="SSF52788">
    <property type="entry name" value="Phosphotyrosine protein phosphatases I"/>
    <property type="match status" value="1"/>
</dbReference>
<feature type="domain" description="Phosphotyrosine protein phosphatase I" evidence="2">
    <location>
        <begin position="1"/>
        <end position="182"/>
    </location>
</feature>
<dbReference type="InterPro" id="IPR023485">
    <property type="entry name" value="Ptyr_pPase"/>
</dbReference>
<organism evidence="3 4">
    <name type="scientific">Halobacillus shinanisalinarum</name>
    <dbReference type="NCBI Taxonomy" id="2932258"/>
    <lineage>
        <taxon>Bacteria</taxon>
        <taxon>Bacillati</taxon>
        <taxon>Bacillota</taxon>
        <taxon>Bacilli</taxon>
        <taxon>Bacillales</taxon>
        <taxon>Bacillaceae</taxon>
        <taxon>Halobacillus</taxon>
    </lineage>
</organism>
<evidence type="ECO:0000313" key="3">
    <source>
        <dbReference type="EMBL" id="UOQ95644.1"/>
    </source>
</evidence>
<reference evidence="3 4" key="1">
    <citation type="submission" date="2022-04" db="EMBL/GenBank/DDBJ databases">
        <title>Halobacillus sp. isolated from saltern.</title>
        <authorList>
            <person name="Won M."/>
            <person name="Lee C.-M."/>
            <person name="Woen H.-Y."/>
            <person name="Kwon S.-W."/>
        </authorList>
    </citation>
    <scope>NUCLEOTIDE SEQUENCE [LARGE SCALE GENOMIC DNA]</scope>
    <source>
        <strain evidence="3 4">SSTM10-2</strain>
    </source>
</reference>
<dbReference type="EMBL" id="CP095074">
    <property type="protein sequence ID" value="UOQ95644.1"/>
    <property type="molecule type" value="Genomic_DNA"/>
</dbReference>
<keyword evidence="4" id="KW-1185">Reference proteome</keyword>
<dbReference type="InterPro" id="IPR036196">
    <property type="entry name" value="Ptyr_pPase_sf"/>
</dbReference>